<accession>A0A9Q0THF9</accession>
<sequence length="93" mass="10060">MVTTTAAAAAATAASTSSGQQLTHTLSAKVRKTIQSIKEIVGNFSDADIYMVLKETNMDPNETAQKLLNQGLCLFFSLFNFFVKNLLTLQVGE</sequence>
<name>A0A9Q0THF9_SALPP</name>
<dbReference type="InterPro" id="IPR009719">
    <property type="entry name" value="GIP1_N"/>
</dbReference>
<dbReference type="InterPro" id="IPR009060">
    <property type="entry name" value="UBA-like_sf"/>
</dbReference>
<dbReference type="AlphaFoldDB" id="A0A9Q0THF9"/>
<proteinExistence type="predicted"/>
<protein>
    <submittedName>
        <fullName evidence="2">HYDROXYPROLINE-RICH GLYCOPROTEIN-LIKE</fullName>
    </submittedName>
</protein>
<dbReference type="SUPFAM" id="SSF46934">
    <property type="entry name" value="UBA-like"/>
    <property type="match status" value="1"/>
</dbReference>
<comment type="caution">
    <text evidence="2">The sequence shown here is derived from an EMBL/GenBank/DDBJ whole genome shotgun (WGS) entry which is preliminary data.</text>
</comment>
<reference evidence="2" key="2">
    <citation type="journal article" date="2023" name="Int. J. Mol. Sci.">
        <title>De Novo Assembly and Annotation of 11 Diverse Shrub Willow (Salix) Genomes Reveals Novel Gene Organization in Sex-Linked Regions.</title>
        <authorList>
            <person name="Hyden B."/>
            <person name="Feng K."/>
            <person name="Yates T.B."/>
            <person name="Jawdy S."/>
            <person name="Cereghino C."/>
            <person name="Smart L.B."/>
            <person name="Muchero W."/>
        </authorList>
    </citation>
    <scope>NUCLEOTIDE SEQUENCE</scope>
    <source>
        <tissue evidence="2">Shoot tip</tissue>
    </source>
</reference>
<feature type="domain" description="GBF-interacting protein 1 N-terminal" evidence="1">
    <location>
        <begin position="28"/>
        <end position="70"/>
    </location>
</feature>
<keyword evidence="3" id="KW-1185">Reference proteome</keyword>
<organism evidence="2 3">
    <name type="scientific">Salix purpurea</name>
    <name type="common">Purple osier willow</name>
    <dbReference type="NCBI Taxonomy" id="77065"/>
    <lineage>
        <taxon>Eukaryota</taxon>
        <taxon>Viridiplantae</taxon>
        <taxon>Streptophyta</taxon>
        <taxon>Embryophyta</taxon>
        <taxon>Tracheophyta</taxon>
        <taxon>Spermatophyta</taxon>
        <taxon>Magnoliopsida</taxon>
        <taxon>eudicotyledons</taxon>
        <taxon>Gunneridae</taxon>
        <taxon>Pentapetalae</taxon>
        <taxon>rosids</taxon>
        <taxon>fabids</taxon>
        <taxon>Malpighiales</taxon>
        <taxon>Salicaceae</taxon>
        <taxon>Saliceae</taxon>
        <taxon>Salix</taxon>
    </lineage>
</organism>
<evidence type="ECO:0000313" key="2">
    <source>
        <dbReference type="EMBL" id="KAJ6711697.1"/>
    </source>
</evidence>
<dbReference type="Proteomes" id="UP001151532">
    <property type="component" value="Chromosome 1"/>
</dbReference>
<dbReference type="Pfam" id="PF06972">
    <property type="entry name" value="GIP1_N"/>
    <property type="match status" value="1"/>
</dbReference>
<dbReference type="OrthoDB" id="753279at2759"/>
<reference evidence="2" key="1">
    <citation type="submission" date="2022-11" db="EMBL/GenBank/DDBJ databases">
        <authorList>
            <person name="Hyden B.L."/>
            <person name="Feng K."/>
            <person name="Yates T."/>
            <person name="Jawdy S."/>
            <person name="Smart L.B."/>
            <person name="Muchero W."/>
        </authorList>
    </citation>
    <scope>NUCLEOTIDE SEQUENCE</scope>
    <source>
        <tissue evidence="2">Shoot tip</tissue>
    </source>
</reference>
<evidence type="ECO:0000259" key="1">
    <source>
        <dbReference type="Pfam" id="PF06972"/>
    </source>
</evidence>
<evidence type="ECO:0000313" key="3">
    <source>
        <dbReference type="Proteomes" id="UP001151532"/>
    </source>
</evidence>
<gene>
    <name evidence="2" type="ORF">OIU79_008013</name>
</gene>
<dbReference type="PANTHER" id="PTHR47070:SF2">
    <property type="entry name" value="OS06G0206100 PROTEIN"/>
    <property type="match status" value="1"/>
</dbReference>
<dbReference type="PANTHER" id="PTHR47070">
    <property type="entry name" value="HYDROXYPROLINE-RICH GLYCOPROTEIN-LIKE"/>
    <property type="match status" value="1"/>
</dbReference>
<dbReference type="EMBL" id="JAPFFK010000015">
    <property type="protein sequence ID" value="KAJ6711697.1"/>
    <property type="molecule type" value="Genomic_DNA"/>
</dbReference>